<dbReference type="NCBIfam" id="NF004014">
    <property type="entry name" value="PRK05477.1-4"/>
    <property type="match status" value="1"/>
</dbReference>
<keyword evidence="5 11" id="KW-0547">Nucleotide-binding</keyword>
<evidence type="ECO:0000256" key="8">
    <source>
        <dbReference type="ARBA" id="ARBA00024799"/>
    </source>
</evidence>
<dbReference type="Pfam" id="PF02637">
    <property type="entry name" value="GatB_Yqey"/>
    <property type="match status" value="1"/>
</dbReference>
<sequence>MCTQEHYQAVIGLEIHIQLLTNSKMFAPERAEYGALPNTHVSPITMAYPGALPWVNKTAFDYAIKLGLACKSEITEVNYFARKSYFYPDLPKGFQITQDATPICKGGFITLPDSKKKISLIRMHLEEDTGKSLHGIVEGTTLIDYNRAGIPLVEMVTAPTIETGREAYHFLAAVRKLVRYLEICDGNMEEASLRCDANVSVMPQGSTLLGTRVEIKNMNSMRHVQLAIEHEIARQTALLEAGQSITAETRNFQATSGITISLRAKETASEYRYLPEPDIPPVWVSAEWIAAIQATIPPLPEAYLQKFKETYGLPDYAATVLVEDKAFALFFDQLCQHTRYYKAAANWLLGPVKGYLNTQSLSLAEFPLTVQQMAALVAFVESGAINFSAAANQLFPLLLQQVDRTPKELALALNLIQDSDTGNLKALVREVVAVYPDKVAAYQKGKKGLFAMFMGEIRKKSQNKANPQLVARLLEEVLDSTEPTP</sequence>
<comment type="similarity">
    <text evidence="1 11">Belongs to the GatB/GatE family. GatB subfamily.</text>
</comment>
<evidence type="ECO:0000313" key="14">
    <source>
        <dbReference type="Proteomes" id="UP000245872"/>
    </source>
</evidence>
<keyword evidence="14" id="KW-1185">Reference proteome</keyword>
<dbReference type="SUPFAM" id="SSF89095">
    <property type="entry name" value="GatB/YqeY motif"/>
    <property type="match status" value="1"/>
</dbReference>
<dbReference type="GO" id="GO:0016740">
    <property type="term" value="F:transferase activity"/>
    <property type="evidence" value="ECO:0007669"/>
    <property type="project" value="UniProtKB-KW"/>
</dbReference>
<dbReference type="InterPro" id="IPR017958">
    <property type="entry name" value="Gln-tRNA_amidoTrfase_suB_CS"/>
</dbReference>
<dbReference type="InterPro" id="IPR006075">
    <property type="entry name" value="Asn/Gln-tRNA_Trfase_suB/E_cat"/>
</dbReference>
<dbReference type="EMBL" id="CP029619">
    <property type="protein sequence ID" value="AWN81574.1"/>
    <property type="molecule type" value="Genomic_DNA"/>
</dbReference>
<reference evidence="13 14" key="1">
    <citation type="submission" date="2018-05" db="EMBL/GenBank/DDBJ databases">
        <title>Candidatus Cardinium hertigii Genome Assembly.</title>
        <authorList>
            <person name="Showmaker K.C."/>
            <person name="Walden K.O."/>
            <person name="Fields C.J."/>
            <person name="Lambert K.N."/>
            <person name="Hudson M.E."/>
        </authorList>
    </citation>
    <scope>NUCLEOTIDE SEQUENCE [LARGE SCALE GENOMIC DNA]</scope>
    <source>
        <strain evidence="14">cHgTN10</strain>
    </source>
</reference>
<dbReference type="NCBIfam" id="TIGR00133">
    <property type="entry name" value="gatB"/>
    <property type="match status" value="1"/>
</dbReference>
<comment type="catalytic activity">
    <reaction evidence="9 11">
        <text>L-aspartyl-tRNA(Asn) + L-glutamine + ATP + H2O = L-asparaginyl-tRNA(Asn) + L-glutamate + ADP + phosphate + 2 H(+)</text>
        <dbReference type="Rhea" id="RHEA:14513"/>
        <dbReference type="Rhea" id="RHEA-COMP:9674"/>
        <dbReference type="Rhea" id="RHEA-COMP:9677"/>
        <dbReference type="ChEBI" id="CHEBI:15377"/>
        <dbReference type="ChEBI" id="CHEBI:15378"/>
        <dbReference type="ChEBI" id="CHEBI:29985"/>
        <dbReference type="ChEBI" id="CHEBI:30616"/>
        <dbReference type="ChEBI" id="CHEBI:43474"/>
        <dbReference type="ChEBI" id="CHEBI:58359"/>
        <dbReference type="ChEBI" id="CHEBI:78515"/>
        <dbReference type="ChEBI" id="CHEBI:78516"/>
        <dbReference type="ChEBI" id="CHEBI:456216"/>
    </reaction>
</comment>
<dbReference type="PROSITE" id="PS01234">
    <property type="entry name" value="GATB"/>
    <property type="match status" value="1"/>
</dbReference>
<keyword evidence="6 11" id="KW-0067">ATP-binding</keyword>
<keyword evidence="4 11" id="KW-0436">Ligase</keyword>
<dbReference type="FunFam" id="1.10.10.410:FF:000001">
    <property type="entry name" value="Aspartyl/glutamyl-tRNA(Asn/Gln) amidotransferase subunit B"/>
    <property type="match status" value="1"/>
</dbReference>
<comment type="subunit">
    <text evidence="2 11">Heterotrimer of A, B and C subunits.</text>
</comment>
<proteinExistence type="inferred from homology"/>
<evidence type="ECO:0000313" key="13">
    <source>
        <dbReference type="EMBL" id="AWN81574.1"/>
    </source>
</evidence>
<dbReference type="SMART" id="SM00845">
    <property type="entry name" value="GatB_Yqey"/>
    <property type="match status" value="1"/>
</dbReference>
<dbReference type="InterPro" id="IPR004413">
    <property type="entry name" value="GatB"/>
</dbReference>
<evidence type="ECO:0000256" key="7">
    <source>
        <dbReference type="ARBA" id="ARBA00022917"/>
    </source>
</evidence>
<dbReference type="GO" id="GO:0006412">
    <property type="term" value="P:translation"/>
    <property type="evidence" value="ECO:0007669"/>
    <property type="project" value="UniProtKB-UniRule"/>
</dbReference>
<dbReference type="RefSeq" id="WP_109997023.1">
    <property type="nucleotide sequence ID" value="NZ_CP029619.1"/>
</dbReference>
<evidence type="ECO:0000256" key="11">
    <source>
        <dbReference type="HAMAP-Rule" id="MF_00121"/>
    </source>
</evidence>
<protein>
    <recommendedName>
        <fullName evidence="3 11">Aspartyl/glutamyl-tRNA(Asn/Gln) amidotransferase subunit B</fullName>
        <shortName evidence="11">Asp/Glu-ADT subunit B</shortName>
        <ecNumber evidence="11">6.3.5.-</ecNumber>
    </recommendedName>
</protein>
<evidence type="ECO:0000256" key="2">
    <source>
        <dbReference type="ARBA" id="ARBA00011123"/>
    </source>
</evidence>
<dbReference type="NCBIfam" id="NF004012">
    <property type="entry name" value="PRK05477.1-2"/>
    <property type="match status" value="1"/>
</dbReference>
<dbReference type="Pfam" id="PF02934">
    <property type="entry name" value="GatB_N"/>
    <property type="match status" value="1"/>
</dbReference>
<dbReference type="GO" id="GO:0005524">
    <property type="term" value="F:ATP binding"/>
    <property type="evidence" value="ECO:0007669"/>
    <property type="project" value="UniProtKB-KW"/>
</dbReference>
<evidence type="ECO:0000259" key="12">
    <source>
        <dbReference type="SMART" id="SM00845"/>
    </source>
</evidence>
<dbReference type="HAMAP" id="MF_00121">
    <property type="entry name" value="GatB"/>
    <property type="match status" value="1"/>
</dbReference>
<dbReference type="InterPro" id="IPR014746">
    <property type="entry name" value="Gln_synth/guanido_kin_cat_dom"/>
</dbReference>
<dbReference type="Proteomes" id="UP000245872">
    <property type="component" value="Chromosome"/>
</dbReference>
<dbReference type="GO" id="GO:0050567">
    <property type="term" value="F:glutaminyl-tRNA synthase (glutamine-hydrolyzing) activity"/>
    <property type="evidence" value="ECO:0007669"/>
    <property type="project" value="UniProtKB-UniRule"/>
</dbReference>
<evidence type="ECO:0000256" key="3">
    <source>
        <dbReference type="ARBA" id="ARBA00016923"/>
    </source>
</evidence>
<gene>
    <name evidence="11 13" type="primary">gatB</name>
    <name evidence="13" type="ORF">DK880_00242</name>
</gene>
<accession>A0A2Z3LGR0</accession>
<evidence type="ECO:0000256" key="5">
    <source>
        <dbReference type="ARBA" id="ARBA00022741"/>
    </source>
</evidence>
<dbReference type="GO" id="GO:0050566">
    <property type="term" value="F:asparaginyl-tRNA synthase (glutamine-hydrolyzing) activity"/>
    <property type="evidence" value="ECO:0007669"/>
    <property type="project" value="RHEA"/>
</dbReference>
<evidence type="ECO:0000256" key="10">
    <source>
        <dbReference type="ARBA" id="ARBA00047913"/>
    </source>
</evidence>
<evidence type="ECO:0000256" key="1">
    <source>
        <dbReference type="ARBA" id="ARBA00005306"/>
    </source>
</evidence>
<dbReference type="InterPro" id="IPR018027">
    <property type="entry name" value="Asn/Gln_amidotransferase"/>
</dbReference>
<evidence type="ECO:0000256" key="4">
    <source>
        <dbReference type="ARBA" id="ARBA00022598"/>
    </source>
</evidence>
<comment type="catalytic activity">
    <reaction evidence="10 11">
        <text>L-glutamyl-tRNA(Gln) + L-glutamine + ATP + H2O = L-glutaminyl-tRNA(Gln) + L-glutamate + ADP + phosphate + H(+)</text>
        <dbReference type="Rhea" id="RHEA:17521"/>
        <dbReference type="Rhea" id="RHEA-COMP:9681"/>
        <dbReference type="Rhea" id="RHEA-COMP:9684"/>
        <dbReference type="ChEBI" id="CHEBI:15377"/>
        <dbReference type="ChEBI" id="CHEBI:15378"/>
        <dbReference type="ChEBI" id="CHEBI:29985"/>
        <dbReference type="ChEBI" id="CHEBI:30616"/>
        <dbReference type="ChEBI" id="CHEBI:43474"/>
        <dbReference type="ChEBI" id="CHEBI:58359"/>
        <dbReference type="ChEBI" id="CHEBI:78520"/>
        <dbReference type="ChEBI" id="CHEBI:78521"/>
        <dbReference type="ChEBI" id="CHEBI:456216"/>
    </reaction>
</comment>
<dbReference type="InterPro" id="IPR003789">
    <property type="entry name" value="Asn/Gln_tRNA_amidoTrase-B-like"/>
</dbReference>
<evidence type="ECO:0000256" key="6">
    <source>
        <dbReference type="ARBA" id="ARBA00022840"/>
    </source>
</evidence>
<feature type="domain" description="Asn/Gln amidotransferase" evidence="12">
    <location>
        <begin position="329"/>
        <end position="478"/>
    </location>
</feature>
<dbReference type="InterPro" id="IPR023168">
    <property type="entry name" value="GatB_Yqey_C_2"/>
</dbReference>
<dbReference type="PANTHER" id="PTHR11659">
    <property type="entry name" value="GLUTAMYL-TRNA GLN AMIDOTRANSFERASE SUBUNIT B MITOCHONDRIAL AND PROKARYOTIC PET112-RELATED"/>
    <property type="match status" value="1"/>
</dbReference>
<dbReference type="KEGG" id="cher:DK880_00242"/>
<dbReference type="Gene3D" id="1.10.10.410">
    <property type="match status" value="1"/>
</dbReference>
<name>A0A2Z3LGR0_9BACT</name>
<dbReference type="OrthoDB" id="9804078at2"/>
<dbReference type="AlphaFoldDB" id="A0A2Z3LGR0"/>
<keyword evidence="13" id="KW-0808">Transferase</keyword>
<dbReference type="InterPro" id="IPR017959">
    <property type="entry name" value="Asn/Gln-tRNA_amidoTrfase_suB/E"/>
</dbReference>
<dbReference type="SUPFAM" id="SSF55931">
    <property type="entry name" value="Glutamine synthetase/guanido kinase"/>
    <property type="match status" value="1"/>
</dbReference>
<dbReference type="EC" id="6.3.5.-" evidence="11"/>
<evidence type="ECO:0000256" key="9">
    <source>
        <dbReference type="ARBA" id="ARBA00047380"/>
    </source>
</evidence>
<keyword evidence="7 11" id="KW-0648">Protein biosynthesis</keyword>
<comment type="function">
    <text evidence="8 11">Allows the formation of correctly charged Asn-tRNA(Asn) or Gln-tRNA(Gln) through the transamidation of misacylated Asp-tRNA(Asn) or Glu-tRNA(Gln) in organisms which lack either or both of asparaginyl-tRNA or glutaminyl-tRNA synthetases. The reaction takes place in the presence of glutamine and ATP through an activated phospho-Asp-tRNA(Asn) or phospho-Glu-tRNA(Gln).</text>
</comment>
<organism evidence="13 14">
    <name type="scientific">Candidatus Cardinium hertigii</name>
    <dbReference type="NCBI Taxonomy" id="247481"/>
    <lineage>
        <taxon>Bacteria</taxon>
        <taxon>Pseudomonadati</taxon>
        <taxon>Bacteroidota</taxon>
        <taxon>Cytophagia</taxon>
        <taxon>Cytophagales</taxon>
        <taxon>Amoebophilaceae</taxon>
        <taxon>Candidatus Cardinium</taxon>
    </lineage>
</organism>